<keyword evidence="6" id="KW-0378">Hydrolase</keyword>
<dbReference type="STRING" id="521013.SAMN04488567_2853"/>
<dbReference type="PANTHER" id="PTHR33693:SF9">
    <property type="entry name" value="TYPE-4 URACIL-DNA GLYCOSYLASE"/>
    <property type="match status" value="1"/>
</dbReference>
<evidence type="ECO:0000256" key="4">
    <source>
        <dbReference type="ARBA" id="ARBA00022723"/>
    </source>
</evidence>
<keyword evidence="4" id="KW-0479">Metal-binding</keyword>
<evidence type="ECO:0000256" key="8">
    <source>
        <dbReference type="ARBA" id="ARBA00023014"/>
    </source>
</evidence>
<keyword evidence="5" id="KW-0227">DNA damage</keyword>
<dbReference type="GO" id="GO:0097506">
    <property type="term" value="F:deaminated base DNA N-glycosylase activity"/>
    <property type="evidence" value="ECO:0007669"/>
    <property type="project" value="UniProtKB-ARBA"/>
</dbReference>
<evidence type="ECO:0000259" key="10">
    <source>
        <dbReference type="SMART" id="SM00986"/>
    </source>
</evidence>
<evidence type="ECO:0000256" key="5">
    <source>
        <dbReference type="ARBA" id="ARBA00022763"/>
    </source>
</evidence>
<dbReference type="SMART" id="SM00987">
    <property type="entry name" value="UreE_C"/>
    <property type="match status" value="1"/>
</dbReference>
<dbReference type="GO" id="GO:0046872">
    <property type="term" value="F:metal ion binding"/>
    <property type="evidence" value="ECO:0007669"/>
    <property type="project" value="UniProtKB-KW"/>
</dbReference>
<organism evidence="11 12">
    <name type="scientific">Limimaricola pyoseonensis</name>
    <dbReference type="NCBI Taxonomy" id="521013"/>
    <lineage>
        <taxon>Bacteria</taxon>
        <taxon>Pseudomonadati</taxon>
        <taxon>Pseudomonadota</taxon>
        <taxon>Alphaproteobacteria</taxon>
        <taxon>Rhodobacterales</taxon>
        <taxon>Paracoccaceae</taxon>
        <taxon>Limimaricola</taxon>
    </lineage>
</organism>
<keyword evidence="9" id="KW-0234">DNA repair</keyword>
<name>A0A1G7GDQ4_9RHOB</name>
<dbReference type="NCBIfam" id="TIGR00758">
    <property type="entry name" value="UDG_fam4"/>
    <property type="match status" value="1"/>
</dbReference>
<dbReference type="NCBIfam" id="TIGR03915">
    <property type="entry name" value="SAM_7_link_chp"/>
    <property type="match status" value="1"/>
</dbReference>
<keyword evidence="8" id="KW-0411">Iron-sulfur</keyword>
<accession>A0A1G7GDQ4</accession>
<keyword evidence="3" id="KW-0004">4Fe-4S</keyword>
<evidence type="ECO:0000313" key="12">
    <source>
        <dbReference type="Proteomes" id="UP000198922"/>
    </source>
</evidence>
<evidence type="ECO:0000256" key="2">
    <source>
        <dbReference type="ARBA" id="ARBA00019403"/>
    </source>
</evidence>
<dbReference type="InterPro" id="IPR025404">
    <property type="entry name" value="DUF4130"/>
</dbReference>
<dbReference type="GO" id="GO:0051539">
    <property type="term" value="F:4 iron, 4 sulfur cluster binding"/>
    <property type="evidence" value="ECO:0007669"/>
    <property type="project" value="UniProtKB-KW"/>
</dbReference>
<feature type="domain" description="Uracil-DNA glycosylase-like" evidence="10">
    <location>
        <begin position="310"/>
        <end position="470"/>
    </location>
</feature>
<evidence type="ECO:0000256" key="7">
    <source>
        <dbReference type="ARBA" id="ARBA00023004"/>
    </source>
</evidence>
<dbReference type="InterPro" id="IPR005122">
    <property type="entry name" value="Uracil-DNA_glycosylase-like"/>
</dbReference>
<dbReference type="InterPro" id="IPR023875">
    <property type="entry name" value="DNA_repair_put"/>
</dbReference>
<evidence type="ECO:0000256" key="1">
    <source>
        <dbReference type="ARBA" id="ARBA00006521"/>
    </source>
</evidence>
<dbReference type="InterPro" id="IPR005273">
    <property type="entry name" value="Ura-DNA_glyco_family4"/>
</dbReference>
<reference evidence="12" key="1">
    <citation type="submission" date="2016-10" db="EMBL/GenBank/DDBJ databases">
        <authorList>
            <person name="Varghese N."/>
            <person name="Submissions S."/>
        </authorList>
    </citation>
    <scope>NUCLEOTIDE SEQUENCE [LARGE SCALE GENOMIC DNA]</scope>
    <source>
        <strain evidence="12">DSM 21424</strain>
    </source>
</reference>
<keyword evidence="12" id="KW-1185">Reference proteome</keyword>
<dbReference type="InterPro" id="IPR051536">
    <property type="entry name" value="UDG_Type-4/5"/>
</dbReference>
<dbReference type="RefSeq" id="WP_090113059.1">
    <property type="nucleotide sequence ID" value="NZ_FNAT01000004.1"/>
</dbReference>
<gene>
    <name evidence="11" type="ORF">SAMN04488567_2853</name>
</gene>
<dbReference type="CDD" id="cd10030">
    <property type="entry name" value="UDG-F4_TTUDGA_SPO1dp_like"/>
    <property type="match status" value="1"/>
</dbReference>
<dbReference type="PANTHER" id="PTHR33693">
    <property type="entry name" value="TYPE-5 URACIL-DNA GLYCOSYLASE"/>
    <property type="match status" value="1"/>
</dbReference>
<dbReference type="SUPFAM" id="SSF52141">
    <property type="entry name" value="Uracil-DNA glycosylase-like"/>
    <property type="match status" value="1"/>
</dbReference>
<dbReference type="NCBIfam" id="TIGR03914">
    <property type="entry name" value="UDG_fam_dom"/>
    <property type="match status" value="1"/>
</dbReference>
<dbReference type="Gene3D" id="3.40.470.10">
    <property type="entry name" value="Uracil-DNA glycosylase-like domain"/>
    <property type="match status" value="1"/>
</dbReference>
<comment type="similarity">
    <text evidence="1">Belongs to the uracil-DNA glycosylase (UDG) superfamily. Type 4 (UDGa) family.</text>
</comment>
<dbReference type="OrthoDB" id="5290748at2"/>
<evidence type="ECO:0000256" key="6">
    <source>
        <dbReference type="ARBA" id="ARBA00022801"/>
    </source>
</evidence>
<sequence>MPHIALPRIGTDTAWRDAARGLLARRVPPEEVTWSRGAAEDDLFAAAPEEVAPTRATIKVPRDFVELAGRVVWHRDPERFARLYAMLWRLRSEKGLMEDRGDAALAKLRSMEKAVNRDRHKMTAFVRFREIGARDLPRRRFAAWFEPTHFTLEPTAPFFARRFADMDWMIATPDLTALFEDGKLGFAEGQPKPDLPEDATEELWGTYFRNIFNPARLKIGAMTSEMPKKYWKNLPEARHIPEMIASAETRARAMQEAAPTLPPARAAKITERLAAPNVVRAMADDLDQLRAEENACTRCPLFENATQAVPGEGPRDADLMVVGEQPGDQEDLAGRPFVGPAGQLFDRIAKEAGIDRSRAFVTNAVKHFKFTPKGKRRIHQNPNTGEIKACRWWVKSEIEIVRPKLILSMGGTAAESLTGSRKGILARRGTIEATDEGVPVFLTVHPSYLLRLPDEALRESETEKFRADLAAAQAHLEELRAS</sequence>
<dbReference type="Proteomes" id="UP000198922">
    <property type="component" value="Unassembled WGS sequence"/>
</dbReference>
<dbReference type="Pfam" id="PF03167">
    <property type="entry name" value="UDG"/>
    <property type="match status" value="1"/>
</dbReference>
<proteinExistence type="inferred from homology"/>
<keyword evidence="7" id="KW-0408">Iron</keyword>
<protein>
    <recommendedName>
        <fullName evidence="2">Type-4 uracil-DNA glycosylase</fullName>
    </recommendedName>
</protein>
<dbReference type="InterPro" id="IPR036895">
    <property type="entry name" value="Uracil-DNA_glycosylase-like_sf"/>
</dbReference>
<dbReference type="SMART" id="SM00986">
    <property type="entry name" value="UDG"/>
    <property type="match status" value="1"/>
</dbReference>
<dbReference type="EMBL" id="FNAT01000004">
    <property type="protein sequence ID" value="SDE86221.1"/>
    <property type="molecule type" value="Genomic_DNA"/>
</dbReference>
<dbReference type="Pfam" id="PF13566">
    <property type="entry name" value="DUF4130"/>
    <property type="match status" value="1"/>
</dbReference>
<evidence type="ECO:0000256" key="3">
    <source>
        <dbReference type="ARBA" id="ARBA00022485"/>
    </source>
</evidence>
<dbReference type="AlphaFoldDB" id="A0A1G7GDQ4"/>
<evidence type="ECO:0000313" key="11">
    <source>
        <dbReference type="EMBL" id="SDE86221.1"/>
    </source>
</evidence>
<evidence type="ECO:0000256" key="9">
    <source>
        <dbReference type="ARBA" id="ARBA00023204"/>
    </source>
</evidence>
<dbReference type="GO" id="GO:0006281">
    <property type="term" value="P:DNA repair"/>
    <property type="evidence" value="ECO:0007669"/>
    <property type="project" value="UniProtKB-KW"/>
</dbReference>